<accession>A0ABD6DGH6</accession>
<reference evidence="3 4" key="1">
    <citation type="journal article" date="2019" name="Int. J. Syst. Evol. Microbiol.">
        <title>The Global Catalogue of Microorganisms (GCM) 10K type strain sequencing project: providing services to taxonomists for standard genome sequencing and annotation.</title>
        <authorList>
            <consortium name="The Broad Institute Genomics Platform"/>
            <consortium name="The Broad Institute Genome Sequencing Center for Infectious Disease"/>
            <person name="Wu L."/>
            <person name="Ma J."/>
        </authorList>
    </citation>
    <scope>NUCLEOTIDE SEQUENCE [LARGE SCALE GENOMIC DNA]</scope>
    <source>
        <strain evidence="3 4">CGMCC 1.10390</strain>
    </source>
</reference>
<evidence type="ECO:0000259" key="2">
    <source>
        <dbReference type="Pfam" id="PF14344"/>
    </source>
</evidence>
<feature type="domain" description="DUF4397" evidence="2">
    <location>
        <begin position="44"/>
        <end position="163"/>
    </location>
</feature>
<dbReference type="InterPro" id="IPR025510">
    <property type="entry name" value="DUF4397"/>
</dbReference>
<proteinExistence type="predicted"/>
<name>A0ABD6DGH6_9EURY</name>
<feature type="region of interest" description="Disordered" evidence="1">
    <location>
        <begin position="251"/>
        <end position="314"/>
    </location>
</feature>
<dbReference type="AlphaFoldDB" id="A0ABD6DGH6"/>
<dbReference type="RefSeq" id="WP_256399151.1">
    <property type="nucleotide sequence ID" value="NZ_JANHJR010000001.1"/>
</dbReference>
<dbReference type="EMBL" id="JBHUDO010000002">
    <property type="protein sequence ID" value="MFD1645337.1"/>
    <property type="molecule type" value="Genomic_DNA"/>
</dbReference>
<sequence length="314" mass="32751">MPDRKLLATVLAIAVIGSTVAFVAAVDSNQLTDEHQASQDQNTSYLRVAHASPDAPAVDVRVDNETVLSNVSFGTVSDYLTMSAGTYNVSILANGTDTAVFDSEVTIEPRTVTTVAASGEVTQSGNTSFAAVFFDDDAFTPGENRSALSVVHLSPDAPAVDVTLANGSVVLAENVTFQNASDYVSVPAGNYTAEIRPATAGNDGTVVTTVNVSLESGQVHSALAVGYLNPDEAPADTPFQVVLTEDASVTVQLPSEDEMMDNETGMDGNETTTDDDAETTTDDDAETTTDGDAETTTDGDETTTEEDDEERVVA</sequence>
<feature type="compositionally biased region" description="Acidic residues" evidence="1">
    <location>
        <begin position="272"/>
        <end position="314"/>
    </location>
</feature>
<dbReference type="Pfam" id="PF14344">
    <property type="entry name" value="DUF4397"/>
    <property type="match status" value="1"/>
</dbReference>
<evidence type="ECO:0000256" key="1">
    <source>
        <dbReference type="SAM" id="MobiDB-lite"/>
    </source>
</evidence>
<gene>
    <name evidence="3" type="ORF">ACFSBL_06550</name>
</gene>
<protein>
    <submittedName>
        <fullName evidence="3">DUF4397 domain-containing protein</fullName>
    </submittedName>
</protein>
<keyword evidence="4" id="KW-1185">Reference proteome</keyword>
<organism evidence="3 4">
    <name type="scientific">Haloarchaeobius litoreus</name>
    <dbReference type="NCBI Taxonomy" id="755306"/>
    <lineage>
        <taxon>Archaea</taxon>
        <taxon>Methanobacteriati</taxon>
        <taxon>Methanobacteriota</taxon>
        <taxon>Stenosarchaea group</taxon>
        <taxon>Halobacteria</taxon>
        <taxon>Halobacteriales</taxon>
        <taxon>Halorubellaceae</taxon>
        <taxon>Haloarchaeobius</taxon>
    </lineage>
</organism>
<evidence type="ECO:0000313" key="3">
    <source>
        <dbReference type="EMBL" id="MFD1645337.1"/>
    </source>
</evidence>
<evidence type="ECO:0000313" key="4">
    <source>
        <dbReference type="Proteomes" id="UP001597034"/>
    </source>
</evidence>
<comment type="caution">
    <text evidence="3">The sequence shown here is derived from an EMBL/GenBank/DDBJ whole genome shotgun (WGS) entry which is preliminary data.</text>
</comment>
<dbReference type="Proteomes" id="UP001597034">
    <property type="component" value="Unassembled WGS sequence"/>
</dbReference>